<protein>
    <recommendedName>
        <fullName evidence="6">PhzF family phenazine biosynthesis protein</fullName>
    </recommendedName>
</protein>
<evidence type="ECO:0000313" key="5">
    <source>
        <dbReference type="Proteomes" id="UP000663891"/>
    </source>
</evidence>
<feature type="active site" evidence="3">
    <location>
        <position position="47"/>
    </location>
</feature>
<dbReference type="Pfam" id="PF02567">
    <property type="entry name" value="PhzC-PhzF"/>
    <property type="match status" value="1"/>
</dbReference>
<dbReference type="InterPro" id="IPR003719">
    <property type="entry name" value="Phenazine_PhzF-like"/>
</dbReference>
<dbReference type="NCBIfam" id="TIGR00654">
    <property type="entry name" value="PhzF_family"/>
    <property type="match status" value="1"/>
</dbReference>
<dbReference type="OrthoDB" id="75169at2759"/>
<organism evidence="4 5">
    <name type="scientific">Adineta steineri</name>
    <dbReference type="NCBI Taxonomy" id="433720"/>
    <lineage>
        <taxon>Eukaryota</taxon>
        <taxon>Metazoa</taxon>
        <taxon>Spiralia</taxon>
        <taxon>Gnathifera</taxon>
        <taxon>Rotifera</taxon>
        <taxon>Eurotatoria</taxon>
        <taxon>Bdelloidea</taxon>
        <taxon>Adinetida</taxon>
        <taxon>Adinetidae</taxon>
        <taxon>Adineta</taxon>
    </lineage>
</organism>
<dbReference type="PANTHER" id="PTHR13774">
    <property type="entry name" value="PHENAZINE BIOSYNTHESIS PROTEIN"/>
    <property type="match status" value="1"/>
</dbReference>
<dbReference type="PANTHER" id="PTHR13774:SF17">
    <property type="entry name" value="PHENAZINE BIOSYNTHESIS-LIKE DOMAIN-CONTAINING PROTEIN"/>
    <property type="match status" value="1"/>
</dbReference>
<proteinExistence type="inferred from homology"/>
<comment type="caution">
    <text evidence="4">The sequence shown here is derived from an EMBL/GenBank/DDBJ whole genome shotgun (WGS) entry which is preliminary data.</text>
</comment>
<sequence>MMKIQIYQVDAFTDQLFGGNPAAVCPLDKWLSDSLMQKIAAENNLAETAFFIRNSNNNGYEIRWFTPEMEMDLCGHATLATAHIIFTEMSFTNDEINFKTKTAGELTVIRETKDSLYILNFPSRPATKVDLPDGLLSALDNNITPMEVYKARDYMLVYENESDIKQMSPNFAALAKIGSGLTVIVTAPGHEVDFVSRFFEGSIIVPEDPVTGSAHCTLIPYWSQRLGKNKLHAYQISKRKGELWCENKEDRVLISGKAITYLKGEINI</sequence>
<evidence type="ECO:0000256" key="3">
    <source>
        <dbReference type="PIRSR" id="PIRSR016184-1"/>
    </source>
</evidence>
<dbReference type="EMBL" id="CAJNON010000654">
    <property type="protein sequence ID" value="CAF1345992.1"/>
    <property type="molecule type" value="Genomic_DNA"/>
</dbReference>
<evidence type="ECO:0000313" key="4">
    <source>
        <dbReference type="EMBL" id="CAF1345992.1"/>
    </source>
</evidence>
<dbReference type="PIRSF" id="PIRSF016184">
    <property type="entry name" value="PhzC_PhzF"/>
    <property type="match status" value="1"/>
</dbReference>
<dbReference type="Gene3D" id="3.10.310.10">
    <property type="entry name" value="Diaminopimelate Epimerase, Chain A, domain 1"/>
    <property type="match status" value="2"/>
</dbReference>
<evidence type="ECO:0000256" key="2">
    <source>
        <dbReference type="ARBA" id="ARBA00023235"/>
    </source>
</evidence>
<dbReference type="Proteomes" id="UP000663891">
    <property type="component" value="Unassembled WGS sequence"/>
</dbReference>
<comment type="similarity">
    <text evidence="1">Belongs to the PhzF family.</text>
</comment>
<gene>
    <name evidence="4" type="ORF">VCS650_LOCUS33496</name>
</gene>
<dbReference type="AlphaFoldDB" id="A0A815H219"/>
<evidence type="ECO:0008006" key="6">
    <source>
        <dbReference type="Google" id="ProtNLM"/>
    </source>
</evidence>
<dbReference type="GO" id="GO:0005737">
    <property type="term" value="C:cytoplasm"/>
    <property type="evidence" value="ECO:0007669"/>
    <property type="project" value="TreeGrafter"/>
</dbReference>
<reference evidence="4" key="1">
    <citation type="submission" date="2021-02" db="EMBL/GenBank/DDBJ databases">
        <authorList>
            <person name="Nowell W R."/>
        </authorList>
    </citation>
    <scope>NUCLEOTIDE SEQUENCE</scope>
</reference>
<accession>A0A815H219</accession>
<name>A0A815H219_9BILA</name>
<dbReference type="SUPFAM" id="SSF54506">
    <property type="entry name" value="Diaminopimelate epimerase-like"/>
    <property type="match status" value="1"/>
</dbReference>
<evidence type="ECO:0000256" key="1">
    <source>
        <dbReference type="ARBA" id="ARBA00008270"/>
    </source>
</evidence>
<keyword evidence="2" id="KW-0413">Isomerase</keyword>
<dbReference type="GO" id="GO:0016853">
    <property type="term" value="F:isomerase activity"/>
    <property type="evidence" value="ECO:0007669"/>
    <property type="project" value="UniProtKB-KW"/>
</dbReference>